<evidence type="ECO:0000313" key="3">
    <source>
        <dbReference type="Proteomes" id="UP000279236"/>
    </source>
</evidence>
<protein>
    <recommendedName>
        <fullName evidence="1">Metaxin glutathione S-transferase domain-containing protein</fullName>
    </recommendedName>
</protein>
<dbReference type="EMBL" id="RSCE01000005">
    <property type="protein sequence ID" value="RSH82686.1"/>
    <property type="molecule type" value="Genomic_DNA"/>
</dbReference>
<feature type="domain" description="Metaxin glutathione S-transferase" evidence="1">
    <location>
        <begin position="218"/>
        <end position="277"/>
    </location>
</feature>
<keyword evidence="3" id="KW-1185">Reference proteome</keyword>
<name>A0A427XUQ9_9TREE</name>
<evidence type="ECO:0000259" key="1">
    <source>
        <dbReference type="Pfam" id="PF17171"/>
    </source>
</evidence>
<proteinExistence type="predicted"/>
<comment type="caution">
    <text evidence="2">The sequence shown here is derived from an EMBL/GenBank/DDBJ whole genome shotgun (WGS) entry which is preliminary data.</text>
</comment>
<dbReference type="STRING" id="105984.A0A427XUQ9"/>
<accession>A0A427XUQ9</accession>
<gene>
    <name evidence="2" type="ORF">EHS24_007680</name>
</gene>
<dbReference type="Pfam" id="PF17171">
    <property type="entry name" value="GST_C_6"/>
    <property type="match status" value="1"/>
</dbReference>
<dbReference type="InterPro" id="IPR033468">
    <property type="entry name" value="Metaxin_GST"/>
</dbReference>
<dbReference type="OrthoDB" id="198787at2759"/>
<reference evidence="2 3" key="1">
    <citation type="submission" date="2018-11" db="EMBL/GenBank/DDBJ databases">
        <title>Genome sequence of Apiotrichum porosum DSM 27194.</title>
        <authorList>
            <person name="Aliyu H."/>
            <person name="Gorte O."/>
            <person name="Ochsenreither K."/>
        </authorList>
    </citation>
    <scope>NUCLEOTIDE SEQUENCE [LARGE SCALE GENOMIC DNA]</scope>
    <source>
        <strain evidence="2 3">DSM 27194</strain>
    </source>
</reference>
<dbReference type="RefSeq" id="XP_028476918.1">
    <property type="nucleotide sequence ID" value="XM_028623025.1"/>
</dbReference>
<dbReference type="AlphaFoldDB" id="A0A427XUQ9"/>
<sequence>MVKPAASSSSSMFAAPRWVNSFYSKFPLVTLDQQDTVDWKQTRTLGAVQSPYTLWIHESSTKAHPHNRDWASNVPSSLRAQLLFLLRAVPIQIRPWANEYAAPKGKLPALHIMSENRLVAADDIRTWLDSTHPLKGKATSLQGMPSQVAYDDALAVAQLILVRLQPAYLASTAANGKELALLLPEPPALVGGLTTPLPASLTGDDRVLDLEDLVEQGIEALQALRAKLGSSWALGAESATPLDALIASHLYCIYALPASSSLRCKLEEYADLGDYVDMVLDFASRALSP</sequence>
<organism evidence="2 3">
    <name type="scientific">Apiotrichum porosum</name>
    <dbReference type="NCBI Taxonomy" id="105984"/>
    <lineage>
        <taxon>Eukaryota</taxon>
        <taxon>Fungi</taxon>
        <taxon>Dikarya</taxon>
        <taxon>Basidiomycota</taxon>
        <taxon>Agaricomycotina</taxon>
        <taxon>Tremellomycetes</taxon>
        <taxon>Trichosporonales</taxon>
        <taxon>Trichosporonaceae</taxon>
        <taxon>Apiotrichum</taxon>
    </lineage>
</organism>
<evidence type="ECO:0000313" key="2">
    <source>
        <dbReference type="EMBL" id="RSH82686.1"/>
    </source>
</evidence>
<dbReference type="Proteomes" id="UP000279236">
    <property type="component" value="Unassembled WGS sequence"/>
</dbReference>
<dbReference type="GeneID" id="39592223"/>